<evidence type="ECO:0000256" key="5">
    <source>
        <dbReference type="ARBA" id="ARBA00022737"/>
    </source>
</evidence>
<dbReference type="SMART" id="SM00913">
    <property type="entry name" value="IBN_N"/>
    <property type="match status" value="1"/>
</dbReference>
<dbReference type="InterPro" id="IPR057672">
    <property type="entry name" value="TPR_IPO4/5"/>
</dbReference>
<organism evidence="10 11">
    <name type="scientific">Hermetia illucens</name>
    <name type="common">Black soldier fly</name>
    <dbReference type="NCBI Taxonomy" id="343691"/>
    <lineage>
        <taxon>Eukaryota</taxon>
        <taxon>Metazoa</taxon>
        <taxon>Ecdysozoa</taxon>
        <taxon>Arthropoda</taxon>
        <taxon>Hexapoda</taxon>
        <taxon>Insecta</taxon>
        <taxon>Pterygota</taxon>
        <taxon>Neoptera</taxon>
        <taxon>Endopterygota</taxon>
        <taxon>Diptera</taxon>
        <taxon>Brachycera</taxon>
        <taxon>Stratiomyomorpha</taxon>
        <taxon>Stratiomyidae</taxon>
        <taxon>Hermetiinae</taxon>
        <taxon>Hermetia</taxon>
    </lineage>
</organism>
<evidence type="ECO:0000313" key="10">
    <source>
        <dbReference type="EMBL" id="CAD7080823.1"/>
    </source>
</evidence>
<keyword evidence="6" id="KW-0653">Protein transport</keyword>
<dbReference type="GO" id="GO:0031267">
    <property type="term" value="F:small GTPase binding"/>
    <property type="evidence" value="ECO:0007669"/>
    <property type="project" value="InterPro"/>
</dbReference>
<keyword evidence="5" id="KW-0677">Repeat</keyword>
<dbReference type="AlphaFoldDB" id="A0A7R8YPN3"/>
<evidence type="ECO:0000256" key="4">
    <source>
        <dbReference type="ARBA" id="ARBA00022490"/>
    </source>
</evidence>
<dbReference type="Pfam" id="PF25780">
    <property type="entry name" value="TPR_IPO5"/>
    <property type="match status" value="1"/>
</dbReference>
<proteinExistence type="predicted"/>
<dbReference type="InterPro" id="IPR011989">
    <property type="entry name" value="ARM-like"/>
</dbReference>
<keyword evidence="4" id="KW-0963">Cytoplasm</keyword>
<evidence type="ECO:0000256" key="2">
    <source>
        <dbReference type="ARBA" id="ARBA00004496"/>
    </source>
</evidence>
<protein>
    <recommendedName>
        <fullName evidence="9">Importin N-terminal domain-containing protein</fullName>
    </recommendedName>
</protein>
<dbReference type="InParanoid" id="A0A7R8YPN3"/>
<keyword evidence="3" id="KW-0813">Transport</keyword>
<name>A0A7R8YPN3_HERIL</name>
<dbReference type="Gene3D" id="1.25.10.10">
    <property type="entry name" value="Leucine-rich Repeat Variant"/>
    <property type="match status" value="1"/>
</dbReference>
<dbReference type="PROSITE" id="PS50166">
    <property type="entry name" value="IMPORTIN_B_NT"/>
    <property type="match status" value="1"/>
</dbReference>
<sequence length="1083" mass="120766">MEQIIANLLAADSELIKKATADLQEAYKHPDTIPQLCNITVSAKEPQVRQYAAVLLRKRLGKLRVWQTVPPDQQQIIKQGMLNALVNETEKPVRNAIAQFVGVLVKHEFSKQDSWMNEVLKFIFEHCSSSDSRQSELGSSIFAVLVDVAPDQFVPHMESICEMFTAAMVTTEASGNMATPVIYNILLGMGYLVPFVLGHNAAENTYQKLIPHVVKALQGFALTDPEKFVKAFDILENLADYAPKLLSSNLKVLLDFCLEASSNNQLEGSVRVKCVAFIGWLVRLKKKMIIKQKLIEPIIQVVFNLMATQPENDDEDEDYFLGEDQSNPMTTATQTMDLLALHVPPEKLIPPLLQLLEPALKGTDPLPKKAAYLCMAVIAEGCSEAICQKYLPVLLEIVKVGITEQSPIVRNAAFFALGQFSEHLQPDITKYAPEILPILFQFLQQLCNELKAGGIEPKHIDRMFYALETFCENLEDALVPHLPVLMERLFEALDSKNSVRLRELALSAVSAAANAAKSNMLPYFPTLITGLKVYLVKSENEDICTLRPQAIDTLAALARTIGKENFLPLANDTMSFALSLLEDADDPDIRRALYNLIASIAEVVNEEMAAVLPKIIEKMLTTVQSTEEVVPEFKEDAIFDVPDENDENEDKEIDIELSEGEEDDTDNIVGYNVENAYVDEKEEAILALKEIAEHTGKAFIPYLQTCYENVYKVIDHPQDDIRKVAIDALTAFIIALHKQNDTQGVANAVTILIPKLAEIIQTDEECTVVISALESYADLLRELKELAISGEGSRDTIFNAINDVMNNKVACQFDEPAGGGDDEQEESEYDEAIIEAAGNILPLLGLALTPEQFALYFGRICPVLVQKIEKTQNKEELDSQRCFAFGALSECFRPLQNYTATYFESLLPVLLSGVQDRSELVRQNSVFGLGEIVLYAEEVSYDKFPQILATLSSAVSTEKHLGTLDNICGAIARLIITNHKLVPLEQVLPVYFQHLPLKEDLDENNAVIKSLKILFIQGVDVLVGFIEQIVAVCLHILYKKEYKEPETQANIMDILKVVREKFNDKFMTVVNSDPEVANFVQTL</sequence>
<dbReference type="GO" id="GO:0005737">
    <property type="term" value="C:cytoplasm"/>
    <property type="evidence" value="ECO:0007669"/>
    <property type="project" value="UniProtKB-SubCell"/>
</dbReference>
<dbReference type="Proteomes" id="UP000594454">
    <property type="component" value="Chromosome 2"/>
</dbReference>
<dbReference type="InterPro" id="IPR001494">
    <property type="entry name" value="Importin-beta_N"/>
</dbReference>
<dbReference type="Pfam" id="PF03810">
    <property type="entry name" value="IBN_N"/>
    <property type="match status" value="1"/>
</dbReference>
<evidence type="ECO:0000256" key="1">
    <source>
        <dbReference type="ARBA" id="ARBA00004123"/>
    </source>
</evidence>
<evidence type="ECO:0000259" key="9">
    <source>
        <dbReference type="PROSITE" id="PS50166"/>
    </source>
</evidence>
<evidence type="ECO:0000313" key="11">
    <source>
        <dbReference type="Proteomes" id="UP000594454"/>
    </source>
</evidence>
<comment type="subcellular location">
    <subcellularLocation>
        <location evidence="2">Cytoplasm</location>
    </subcellularLocation>
    <subcellularLocation>
        <location evidence="1">Nucleus</location>
    </subcellularLocation>
</comment>
<evidence type="ECO:0000256" key="7">
    <source>
        <dbReference type="ARBA" id="ARBA00023242"/>
    </source>
</evidence>
<dbReference type="OrthoDB" id="7862313at2759"/>
<feature type="repeat" description="HEAT" evidence="8">
    <location>
        <begin position="906"/>
        <end position="944"/>
    </location>
</feature>
<feature type="domain" description="Importin N-terminal" evidence="9">
    <location>
        <begin position="19"/>
        <end position="87"/>
    </location>
</feature>
<keyword evidence="11" id="KW-1185">Reference proteome</keyword>
<gene>
    <name evidence="10" type="ORF">HERILL_LOCUS3960</name>
</gene>
<evidence type="ECO:0000256" key="6">
    <source>
        <dbReference type="ARBA" id="ARBA00022927"/>
    </source>
</evidence>
<dbReference type="EMBL" id="LR899010">
    <property type="protein sequence ID" value="CAD7080823.1"/>
    <property type="molecule type" value="Genomic_DNA"/>
</dbReference>
<dbReference type="OMA" id="ANACGCV"/>
<evidence type="ECO:0000256" key="8">
    <source>
        <dbReference type="PROSITE-ProRule" id="PRU00103"/>
    </source>
</evidence>
<reference evidence="10 11" key="1">
    <citation type="submission" date="2020-11" db="EMBL/GenBank/DDBJ databases">
        <authorList>
            <person name="Wallbank WR R."/>
            <person name="Pardo Diaz C."/>
            <person name="Kozak K."/>
            <person name="Martin S."/>
            <person name="Jiggins C."/>
            <person name="Moest M."/>
            <person name="Warren A I."/>
            <person name="Generalovic N T."/>
            <person name="Byers J.R.P. K."/>
            <person name="Montejo-Kovacevich G."/>
            <person name="Yen C E."/>
        </authorList>
    </citation>
    <scope>NUCLEOTIDE SEQUENCE [LARGE SCALE GENOMIC DNA]</scope>
</reference>
<dbReference type="InterPro" id="IPR016024">
    <property type="entry name" value="ARM-type_fold"/>
</dbReference>
<dbReference type="PANTHER" id="PTHR10527">
    <property type="entry name" value="IMPORTIN BETA"/>
    <property type="match status" value="1"/>
</dbReference>
<dbReference type="FunCoup" id="A0A7R8YPN3">
    <property type="interactions" value="1517"/>
</dbReference>
<dbReference type="GO" id="GO:0006606">
    <property type="term" value="P:protein import into nucleus"/>
    <property type="evidence" value="ECO:0007669"/>
    <property type="project" value="InterPro"/>
</dbReference>
<dbReference type="InterPro" id="IPR040122">
    <property type="entry name" value="Importin_beta"/>
</dbReference>
<dbReference type="PROSITE" id="PS50077">
    <property type="entry name" value="HEAT_REPEAT"/>
    <property type="match status" value="1"/>
</dbReference>
<keyword evidence="7" id="KW-0539">Nucleus</keyword>
<evidence type="ECO:0000256" key="3">
    <source>
        <dbReference type="ARBA" id="ARBA00022448"/>
    </source>
</evidence>
<dbReference type="InterPro" id="IPR021133">
    <property type="entry name" value="HEAT_type_2"/>
</dbReference>
<dbReference type="SUPFAM" id="SSF48371">
    <property type="entry name" value="ARM repeat"/>
    <property type="match status" value="2"/>
</dbReference>
<accession>A0A7R8YPN3</accession>